<protein>
    <submittedName>
        <fullName evidence="2">Uncharacterized protein</fullName>
    </submittedName>
</protein>
<feature type="region of interest" description="Disordered" evidence="1">
    <location>
        <begin position="87"/>
        <end position="106"/>
    </location>
</feature>
<dbReference type="Proteomes" id="UP001054837">
    <property type="component" value="Unassembled WGS sequence"/>
</dbReference>
<evidence type="ECO:0000256" key="1">
    <source>
        <dbReference type="SAM" id="MobiDB-lite"/>
    </source>
</evidence>
<gene>
    <name evidence="2" type="ORF">CDAR_2031</name>
</gene>
<proteinExistence type="predicted"/>
<keyword evidence="3" id="KW-1185">Reference proteome</keyword>
<sequence length="162" mass="17904">MDHKQEPLIIFSRKKPHLRWETIYVPFTPPVHLSNEEGLLVVEQKAFLPKLISSNPTNSIMTTLVTAPEKTSTPLVFASAEELSSVNPFSSENTTDPSNSSDERDCNMAVPQDASIASSFPGLQLLVPKSNRIKPVRLQEIRSFLDITATSHSALTTFSIVL</sequence>
<feature type="compositionally biased region" description="Polar residues" evidence="1">
    <location>
        <begin position="87"/>
        <end position="100"/>
    </location>
</feature>
<organism evidence="2 3">
    <name type="scientific">Caerostris darwini</name>
    <dbReference type="NCBI Taxonomy" id="1538125"/>
    <lineage>
        <taxon>Eukaryota</taxon>
        <taxon>Metazoa</taxon>
        <taxon>Ecdysozoa</taxon>
        <taxon>Arthropoda</taxon>
        <taxon>Chelicerata</taxon>
        <taxon>Arachnida</taxon>
        <taxon>Araneae</taxon>
        <taxon>Araneomorphae</taxon>
        <taxon>Entelegynae</taxon>
        <taxon>Araneoidea</taxon>
        <taxon>Araneidae</taxon>
        <taxon>Caerostris</taxon>
    </lineage>
</organism>
<accession>A0AAV4VXC7</accession>
<dbReference type="EMBL" id="BPLQ01013742">
    <property type="protein sequence ID" value="GIY74369.1"/>
    <property type="molecule type" value="Genomic_DNA"/>
</dbReference>
<evidence type="ECO:0000313" key="2">
    <source>
        <dbReference type="EMBL" id="GIY74369.1"/>
    </source>
</evidence>
<dbReference type="AlphaFoldDB" id="A0AAV4VXC7"/>
<name>A0AAV4VXC7_9ARAC</name>
<evidence type="ECO:0000313" key="3">
    <source>
        <dbReference type="Proteomes" id="UP001054837"/>
    </source>
</evidence>
<reference evidence="2 3" key="1">
    <citation type="submission" date="2021-06" db="EMBL/GenBank/DDBJ databases">
        <title>Caerostris darwini draft genome.</title>
        <authorList>
            <person name="Kono N."/>
            <person name="Arakawa K."/>
        </authorList>
    </citation>
    <scope>NUCLEOTIDE SEQUENCE [LARGE SCALE GENOMIC DNA]</scope>
</reference>
<comment type="caution">
    <text evidence="2">The sequence shown here is derived from an EMBL/GenBank/DDBJ whole genome shotgun (WGS) entry which is preliminary data.</text>
</comment>